<sequence length="407" mass="44002">MTTPMAFATVWREAMGDDAAWFVINIDPRRGRAMRSSSKGPKTSMATSSIVRPAQPRLPHAAFKRVMAKALLFALLAGIGSAVCAQETAPAPSAASAQREGYRYYQIGDLSAPRPASTQAGMMLVGGGDWPREAFEWMIQRAGHGRIVILRASGSVEAQNEFFHDIGGITAAQTLVFDDRRAASDPRVLAIVREADGIFIAGGDQSNYVRFWKGTPLARALDAHVRAGKPIGGTSAGLAILGGYSYGAMDGGSLVSQTALHDPTGPQLTLVDDFLHMPYLQQVITDSHFGKRERLGRLIAFVARLSNEHARDDLVGLGVDEYTALCIDARGHGRVFSGNGGHVWLVRPRRSAQVYAPGQPLSIREVPVIGLGTGSRLRLRDFKVEQPAFRELYDVESGQLIRREPAA</sequence>
<dbReference type="GO" id="GO:0004180">
    <property type="term" value="F:carboxypeptidase activity"/>
    <property type="evidence" value="ECO:0007669"/>
    <property type="project" value="UniProtKB-KW"/>
</dbReference>
<dbReference type="SUPFAM" id="SSF52317">
    <property type="entry name" value="Class I glutamine amidotransferase-like"/>
    <property type="match status" value="1"/>
</dbReference>
<dbReference type="GO" id="GO:0008236">
    <property type="term" value="F:serine-type peptidase activity"/>
    <property type="evidence" value="ECO:0007669"/>
    <property type="project" value="UniProtKB-KW"/>
</dbReference>
<evidence type="ECO:0000256" key="4">
    <source>
        <dbReference type="ARBA" id="ARBA00022825"/>
    </source>
</evidence>
<comment type="caution">
    <text evidence="5">The sequence shown here is derived from an EMBL/GenBank/DDBJ whole genome shotgun (WGS) entry which is preliminary data.</text>
</comment>
<reference evidence="5 6" key="1">
    <citation type="journal article" date="2014" name="Genome Announc.">
        <title>Draft Genome Sequence of Lysobacter capsici AZ78, a Bacterium Antagonistic to Plant-Pathogenic Oomycetes.</title>
        <authorList>
            <person name="Puopolo G."/>
            <person name="Sonego P."/>
            <person name="Engelen K."/>
            <person name="Pertot I."/>
        </authorList>
    </citation>
    <scope>NUCLEOTIDE SEQUENCE [LARGE SCALE GENOMIC DNA]</scope>
    <source>
        <strain evidence="5 6">AZ78</strain>
    </source>
</reference>
<evidence type="ECO:0000256" key="3">
    <source>
        <dbReference type="ARBA" id="ARBA00022801"/>
    </source>
</evidence>
<evidence type="ECO:0000313" key="5">
    <source>
        <dbReference type="EMBL" id="KWS05183.1"/>
    </source>
</evidence>
<keyword evidence="6" id="KW-1185">Reference proteome</keyword>
<dbReference type="EC" id="3.4.15.6" evidence="5"/>
<name>A0A125MN19_9GAMM</name>
<dbReference type="Proteomes" id="UP000023435">
    <property type="component" value="Unassembled WGS sequence"/>
</dbReference>
<keyword evidence="4" id="KW-0720">Serine protease</keyword>
<dbReference type="InterPro" id="IPR029062">
    <property type="entry name" value="Class_I_gatase-like"/>
</dbReference>
<keyword evidence="2" id="KW-0645">Protease</keyword>
<dbReference type="InterPro" id="IPR005320">
    <property type="entry name" value="Peptidase_S51"/>
</dbReference>
<gene>
    <name evidence="5" type="ORF">AZ78_2734</name>
</gene>
<dbReference type="GO" id="GO:0008241">
    <property type="term" value="F:peptidyl-dipeptidase activity"/>
    <property type="evidence" value="ECO:0007669"/>
    <property type="project" value="UniProtKB-EC"/>
</dbReference>
<dbReference type="EMBL" id="JAJA02000001">
    <property type="protein sequence ID" value="KWS05183.1"/>
    <property type="molecule type" value="Genomic_DNA"/>
</dbReference>
<comment type="similarity">
    <text evidence="1">Belongs to the peptidase S51 family.</text>
</comment>
<evidence type="ECO:0000313" key="6">
    <source>
        <dbReference type="Proteomes" id="UP000023435"/>
    </source>
</evidence>
<dbReference type="GO" id="GO:0006508">
    <property type="term" value="P:proteolysis"/>
    <property type="evidence" value="ECO:0007669"/>
    <property type="project" value="UniProtKB-KW"/>
</dbReference>
<evidence type="ECO:0000256" key="2">
    <source>
        <dbReference type="ARBA" id="ARBA00022670"/>
    </source>
</evidence>
<proteinExistence type="inferred from homology"/>
<dbReference type="AlphaFoldDB" id="A0A125MN19"/>
<dbReference type="Pfam" id="PF03575">
    <property type="entry name" value="Peptidase_S51"/>
    <property type="match status" value="1"/>
</dbReference>
<keyword evidence="5" id="KW-0121">Carboxypeptidase</keyword>
<protein>
    <submittedName>
        <fullName evidence="5">Cyanophycinase</fullName>
        <ecNumber evidence="5">3.4.15.6</ecNumber>
    </submittedName>
</protein>
<accession>A0A125MN19</accession>
<evidence type="ECO:0000256" key="1">
    <source>
        <dbReference type="ARBA" id="ARBA00006534"/>
    </source>
</evidence>
<organism evidence="5 6">
    <name type="scientific">Lysobacter capsici AZ78</name>
    <dbReference type="NCBI Taxonomy" id="1444315"/>
    <lineage>
        <taxon>Bacteria</taxon>
        <taxon>Pseudomonadati</taxon>
        <taxon>Pseudomonadota</taxon>
        <taxon>Gammaproteobacteria</taxon>
        <taxon>Lysobacterales</taxon>
        <taxon>Lysobacteraceae</taxon>
        <taxon>Lysobacter</taxon>
    </lineage>
</organism>
<dbReference type="CDD" id="cd03145">
    <property type="entry name" value="GAT1_cyanophycinase"/>
    <property type="match status" value="1"/>
</dbReference>
<dbReference type="Gene3D" id="3.40.50.880">
    <property type="match status" value="1"/>
</dbReference>
<dbReference type="PANTHER" id="PTHR36175">
    <property type="entry name" value="CYANOPHYCINASE"/>
    <property type="match status" value="1"/>
</dbReference>
<dbReference type="PANTHER" id="PTHR36175:SF1">
    <property type="entry name" value="CYANOPHYCINASE"/>
    <property type="match status" value="1"/>
</dbReference>
<keyword evidence="3 5" id="KW-0378">Hydrolase</keyword>